<reference evidence="4" key="1">
    <citation type="submission" date="2020-10" db="EMBL/GenBank/DDBJ databases">
        <authorList>
            <person name="Gilroy R."/>
        </authorList>
    </citation>
    <scope>NUCLEOTIDE SEQUENCE</scope>
    <source>
        <strain evidence="4">CHK187-14744</strain>
    </source>
</reference>
<dbReference type="NCBIfam" id="TIGR01215">
    <property type="entry name" value="minE"/>
    <property type="match status" value="1"/>
</dbReference>
<dbReference type="SUPFAM" id="SSF55229">
    <property type="entry name" value="Cell division protein MinE topological specificity domain"/>
    <property type="match status" value="1"/>
</dbReference>
<comment type="caution">
    <text evidence="4">The sequence shown here is derived from an EMBL/GenBank/DDBJ whole genome shotgun (WGS) entry which is preliminary data.</text>
</comment>
<dbReference type="InterPro" id="IPR005527">
    <property type="entry name" value="MinE"/>
</dbReference>
<accession>A0A9D1KWZ9</accession>
<protein>
    <recommendedName>
        <fullName evidence="3">Cell division topological specificity factor</fullName>
    </recommendedName>
</protein>
<evidence type="ECO:0000256" key="1">
    <source>
        <dbReference type="ARBA" id="ARBA00008168"/>
    </source>
</evidence>
<name>A0A9D1KWZ9_9FIRM</name>
<dbReference type="AlphaFoldDB" id="A0A9D1KWZ9"/>
<dbReference type="InterPro" id="IPR036707">
    <property type="entry name" value="MinE_sf"/>
</dbReference>
<reference evidence="4" key="2">
    <citation type="journal article" date="2021" name="PeerJ">
        <title>Extensive microbial diversity within the chicken gut microbiome revealed by metagenomics and culture.</title>
        <authorList>
            <person name="Gilroy R."/>
            <person name="Ravi A."/>
            <person name="Getino M."/>
            <person name="Pursley I."/>
            <person name="Horton D.L."/>
            <person name="Alikhan N.F."/>
            <person name="Baker D."/>
            <person name="Gharbi K."/>
            <person name="Hall N."/>
            <person name="Watson M."/>
            <person name="Adriaenssens E.M."/>
            <person name="Foster-Nyarko E."/>
            <person name="Jarju S."/>
            <person name="Secka A."/>
            <person name="Antonio M."/>
            <person name="Oren A."/>
            <person name="Chaudhuri R.R."/>
            <person name="La Ragione R."/>
            <person name="Hildebrand F."/>
            <person name="Pallen M.J."/>
        </authorList>
    </citation>
    <scope>NUCLEOTIDE SEQUENCE</scope>
    <source>
        <strain evidence="4">CHK187-14744</strain>
    </source>
</reference>
<keyword evidence="3 4" id="KW-0132">Cell division</keyword>
<evidence type="ECO:0000313" key="4">
    <source>
        <dbReference type="EMBL" id="HIU02912.1"/>
    </source>
</evidence>
<evidence type="ECO:0000256" key="2">
    <source>
        <dbReference type="ARBA" id="ARBA00025265"/>
    </source>
</evidence>
<comment type="similarity">
    <text evidence="1 3">Belongs to the MinE family.</text>
</comment>
<dbReference type="GO" id="GO:0032955">
    <property type="term" value="P:regulation of division septum assembly"/>
    <property type="evidence" value="ECO:0007669"/>
    <property type="project" value="InterPro"/>
</dbReference>
<dbReference type="Proteomes" id="UP000824164">
    <property type="component" value="Unassembled WGS sequence"/>
</dbReference>
<evidence type="ECO:0000256" key="3">
    <source>
        <dbReference type="HAMAP-Rule" id="MF_00262"/>
    </source>
</evidence>
<dbReference type="HAMAP" id="MF_00262">
    <property type="entry name" value="MinE"/>
    <property type="match status" value="1"/>
</dbReference>
<proteinExistence type="inferred from homology"/>
<keyword evidence="3" id="KW-0131">Cell cycle</keyword>
<dbReference type="GO" id="GO:0051301">
    <property type="term" value="P:cell division"/>
    <property type="evidence" value="ECO:0007669"/>
    <property type="project" value="UniProtKB-KW"/>
</dbReference>
<evidence type="ECO:0000313" key="5">
    <source>
        <dbReference type="Proteomes" id="UP000824164"/>
    </source>
</evidence>
<gene>
    <name evidence="3 4" type="primary">minE</name>
    <name evidence="4" type="ORF">IAB63_06620</name>
</gene>
<comment type="function">
    <text evidence="2 3">Prevents the cell division inhibition by proteins MinC and MinD at internal division sites while permitting inhibition at polar sites. This ensures cell division at the proper site by restricting the formation of a division septum at the midpoint of the long axis of the cell.</text>
</comment>
<dbReference type="Gene3D" id="3.30.1070.10">
    <property type="entry name" value="Cell division topological specificity factor MinE"/>
    <property type="match status" value="1"/>
</dbReference>
<sequence length="91" mass="10556">MRLFHWFHRKRSGEIAKKRLKVLLVSDRADCSSELINSIKTDIVQVLSKYMDVDKEHLEVSIVQRPDEKTGENHPAVVARVPFKDINKVIC</sequence>
<dbReference type="EMBL" id="DVLT01000042">
    <property type="protein sequence ID" value="HIU02912.1"/>
    <property type="molecule type" value="Genomic_DNA"/>
</dbReference>
<dbReference type="Pfam" id="PF03776">
    <property type="entry name" value="MinE"/>
    <property type="match status" value="1"/>
</dbReference>
<organism evidence="4 5">
    <name type="scientific">Candidatus Onthocola gallistercoris</name>
    <dbReference type="NCBI Taxonomy" id="2840876"/>
    <lineage>
        <taxon>Bacteria</taxon>
        <taxon>Bacillati</taxon>
        <taxon>Bacillota</taxon>
        <taxon>Bacilli</taxon>
        <taxon>Candidatus Onthocola</taxon>
    </lineage>
</organism>